<dbReference type="EMBL" id="JAQONE010000027">
    <property type="protein sequence ID" value="MDC2830703.1"/>
    <property type="molecule type" value="Genomic_DNA"/>
</dbReference>
<dbReference type="RefSeq" id="WP_272208414.1">
    <property type="nucleotide sequence ID" value="NZ_JAQOMV010000004.1"/>
</dbReference>
<dbReference type="Pfam" id="PF00239">
    <property type="entry name" value="Resolvase"/>
    <property type="match status" value="1"/>
</dbReference>
<dbReference type="Gene3D" id="3.40.50.1390">
    <property type="entry name" value="Resolvase, N-terminal catalytic domain"/>
    <property type="match status" value="1"/>
</dbReference>
<evidence type="ECO:0000313" key="7">
    <source>
        <dbReference type="EMBL" id="MDC2830703.1"/>
    </source>
</evidence>
<dbReference type="InterPro" id="IPR006118">
    <property type="entry name" value="Recombinase_CS"/>
</dbReference>
<name>A0AAJ1HVA9_LIMMU</name>
<dbReference type="PROSITE" id="PS51736">
    <property type="entry name" value="RECOMBINASES_3"/>
    <property type="match status" value="1"/>
</dbReference>
<dbReference type="Gene3D" id="1.10.287.2170">
    <property type="match status" value="1"/>
</dbReference>
<evidence type="ECO:0000259" key="6">
    <source>
        <dbReference type="PROSITE" id="PS51736"/>
    </source>
</evidence>
<dbReference type="PROSITE" id="PS00397">
    <property type="entry name" value="RECOMBINASES_1"/>
    <property type="match status" value="1"/>
</dbReference>
<comment type="caution">
    <text evidence="7">The sequence shown here is derived from an EMBL/GenBank/DDBJ whole genome shotgun (WGS) entry which is preliminary data.</text>
</comment>
<organism evidence="7 8">
    <name type="scientific">Limosilactobacillus mucosae</name>
    <name type="common">Lactobacillus mucosae</name>
    <dbReference type="NCBI Taxonomy" id="97478"/>
    <lineage>
        <taxon>Bacteria</taxon>
        <taxon>Bacillati</taxon>
        <taxon>Bacillota</taxon>
        <taxon>Bacilli</taxon>
        <taxon>Lactobacillales</taxon>
        <taxon>Lactobacillaceae</taxon>
        <taxon>Limosilactobacillus</taxon>
    </lineage>
</organism>
<dbReference type="InterPro" id="IPR036162">
    <property type="entry name" value="Resolvase-like_N_sf"/>
</dbReference>
<evidence type="ECO:0000313" key="8">
    <source>
        <dbReference type="Proteomes" id="UP001220670"/>
    </source>
</evidence>
<dbReference type="SMART" id="SM00857">
    <property type="entry name" value="Resolvase"/>
    <property type="match status" value="1"/>
</dbReference>
<dbReference type="InterPro" id="IPR006119">
    <property type="entry name" value="Resolv_N"/>
</dbReference>
<dbReference type="PANTHER" id="PTHR30461:SF2">
    <property type="entry name" value="SERINE RECOMBINASE PINE-RELATED"/>
    <property type="match status" value="1"/>
</dbReference>
<dbReference type="InterPro" id="IPR050639">
    <property type="entry name" value="SSR_resolvase"/>
</dbReference>
<dbReference type="SUPFAM" id="SSF53041">
    <property type="entry name" value="Resolvase-like"/>
    <property type="match status" value="1"/>
</dbReference>
<keyword evidence="2" id="KW-0238">DNA-binding</keyword>
<feature type="domain" description="Resolvase/invertase-type recombinase catalytic" evidence="6">
    <location>
        <begin position="54"/>
        <end position="199"/>
    </location>
</feature>
<dbReference type="CDD" id="cd03769">
    <property type="entry name" value="SR_IS607_transposase_like"/>
    <property type="match status" value="1"/>
</dbReference>
<evidence type="ECO:0000256" key="3">
    <source>
        <dbReference type="ARBA" id="ARBA00023172"/>
    </source>
</evidence>
<dbReference type="NCBIfam" id="NF033518">
    <property type="entry name" value="transpos_IS607"/>
    <property type="match status" value="1"/>
</dbReference>
<gene>
    <name evidence="7" type="ORF">PO250_10510</name>
</gene>
<reference evidence="7" key="1">
    <citation type="submission" date="2023-01" db="EMBL/GenBank/DDBJ databases">
        <title>Genome analysis of 13 Lactobacillus isolated from gut of wild boar.</title>
        <authorList>
            <person name="Papp P."/>
            <person name="Libisch B."/>
            <person name="Nagy T."/>
            <person name="Olasz F."/>
        </authorList>
    </citation>
    <scope>NUCLEOTIDE SEQUENCE</scope>
    <source>
        <strain evidence="7">F146</strain>
    </source>
</reference>
<dbReference type="SUPFAM" id="SSF46955">
    <property type="entry name" value="Putative DNA-binding domain"/>
    <property type="match status" value="1"/>
</dbReference>
<dbReference type="Proteomes" id="UP001220670">
    <property type="component" value="Unassembled WGS sequence"/>
</dbReference>
<keyword evidence="1" id="KW-0229">DNA integration</keyword>
<accession>A0AAJ1HVA9</accession>
<feature type="active site" description="O-(5'-phospho-DNA)-serine intermediate" evidence="4">
    <location>
        <position position="62"/>
    </location>
</feature>
<dbReference type="InterPro" id="IPR048046">
    <property type="entry name" value="Transpos_IS607"/>
</dbReference>
<dbReference type="InterPro" id="IPR041718">
    <property type="entry name" value="IS607_transposase-like"/>
</dbReference>
<dbReference type="GO" id="GO:0003677">
    <property type="term" value="F:DNA binding"/>
    <property type="evidence" value="ECO:0007669"/>
    <property type="project" value="UniProtKB-KW"/>
</dbReference>
<dbReference type="GO" id="GO:0000150">
    <property type="term" value="F:DNA strand exchange activity"/>
    <property type="evidence" value="ECO:0007669"/>
    <property type="project" value="InterPro"/>
</dbReference>
<protein>
    <submittedName>
        <fullName evidence="7">IS607 family transposase</fullName>
    </submittedName>
</protein>
<proteinExistence type="predicted"/>
<evidence type="ECO:0000256" key="4">
    <source>
        <dbReference type="PROSITE-ProRule" id="PRU10137"/>
    </source>
</evidence>
<dbReference type="GO" id="GO:0015074">
    <property type="term" value="P:DNA integration"/>
    <property type="evidence" value="ECO:0007669"/>
    <property type="project" value="UniProtKB-KW"/>
</dbReference>
<dbReference type="InterPro" id="IPR041657">
    <property type="entry name" value="HTH_17"/>
</dbReference>
<evidence type="ECO:0000256" key="1">
    <source>
        <dbReference type="ARBA" id="ARBA00022908"/>
    </source>
</evidence>
<dbReference type="PANTHER" id="PTHR30461">
    <property type="entry name" value="DNA-INVERTASE FROM LAMBDOID PROPHAGE"/>
    <property type="match status" value="1"/>
</dbReference>
<dbReference type="FunFam" id="3.40.50.1390:FF:000002">
    <property type="entry name" value="ORF1 in transposon ISC1904"/>
    <property type="match status" value="1"/>
</dbReference>
<keyword evidence="3" id="KW-0233">DNA recombination</keyword>
<dbReference type="AlphaFoldDB" id="A0AAJ1HVA9"/>
<dbReference type="Pfam" id="PF12728">
    <property type="entry name" value="HTH_17"/>
    <property type="match status" value="1"/>
</dbReference>
<sequence>MKANEVLRLLQISRPTLHRWREAGILKATKLPSGQYNWDEESVFALLNKGEKRGVYLYARVSTPKQKQDLENQLEALQNFSLKQGYQVKGAFKDIASGISFEKRKEFFKLLDLVIAGKVSKVIITYKDRLSRVGFDLFKYLFEKYHTEIIVMSELHDKKTDQQEIFEEIISLLHAFSMRMYSGRRKRIKEALEQEEKAGDHDGETAQVEEKTSSDV</sequence>
<evidence type="ECO:0000256" key="2">
    <source>
        <dbReference type="ARBA" id="ARBA00023125"/>
    </source>
</evidence>
<feature type="region of interest" description="Disordered" evidence="5">
    <location>
        <begin position="192"/>
        <end position="216"/>
    </location>
</feature>
<evidence type="ECO:0000256" key="5">
    <source>
        <dbReference type="SAM" id="MobiDB-lite"/>
    </source>
</evidence>
<dbReference type="InterPro" id="IPR009061">
    <property type="entry name" value="DNA-bd_dom_put_sf"/>
</dbReference>